<feature type="compositionally biased region" description="Basic and acidic residues" evidence="1">
    <location>
        <begin position="33"/>
        <end position="48"/>
    </location>
</feature>
<dbReference type="AlphaFoldDB" id="A0ABD2NGL3"/>
<keyword evidence="3" id="KW-1185">Reference proteome</keyword>
<sequence>MGLVDNQIREKVVLQMVDLTLKIAEEMCHIHEESRKTTVEMSGSKEAEVSLDSIRQTEEEQQNSIDDSEEFLLNSISLEIMNAELTNINKNKNELVKTF</sequence>
<reference evidence="2 3" key="1">
    <citation type="journal article" date="2021" name="BMC Biol.">
        <title>Horizontally acquired antibacterial genes associated with adaptive radiation of ladybird beetles.</title>
        <authorList>
            <person name="Li H.S."/>
            <person name="Tang X.F."/>
            <person name="Huang Y.H."/>
            <person name="Xu Z.Y."/>
            <person name="Chen M.L."/>
            <person name="Du X.Y."/>
            <person name="Qiu B.Y."/>
            <person name="Chen P.T."/>
            <person name="Zhang W."/>
            <person name="Slipinski A."/>
            <person name="Escalona H.E."/>
            <person name="Waterhouse R.M."/>
            <person name="Zwick A."/>
            <person name="Pang H."/>
        </authorList>
    </citation>
    <scope>NUCLEOTIDE SEQUENCE [LARGE SCALE GENOMIC DNA]</scope>
    <source>
        <strain evidence="2">SYSU2018</strain>
    </source>
</reference>
<evidence type="ECO:0000313" key="3">
    <source>
        <dbReference type="Proteomes" id="UP001516400"/>
    </source>
</evidence>
<comment type="caution">
    <text evidence="2">The sequence shown here is derived from an EMBL/GenBank/DDBJ whole genome shotgun (WGS) entry which is preliminary data.</text>
</comment>
<dbReference type="EMBL" id="JABFTP020000103">
    <property type="protein sequence ID" value="KAL3277562.1"/>
    <property type="molecule type" value="Genomic_DNA"/>
</dbReference>
<gene>
    <name evidence="2" type="ORF">HHI36_012906</name>
</gene>
<evidence type="ECO:0000256" key="1">
    <source>
        <dbReference type="SAM" id="MobiDB-lite"/>
    </source>
</evidence>
<proteinExistence type="predicted"/>
<protein>
    <submittedName>
        <fullName evidence="2">Uncharacterized protein</fullName>
    </submittedName>
</protein>
<feature type="region of interest" description="Disordered" evidence="1">
    <location>
        <begin position="33"/>
        <end position="66"/>
    </location>
</feature>
<name>A0ABD2NGL3_9CUCU</name>
<dbReference type="Proteomes" id="UP001516400">
    <property type="component" value="Unassembled WGS sequence"/>
</dbReference>
<organism evidence="2 3">
    <name type="scientific">Cryptolaemus montrouzieri</name>
    <dbReference type="NCBI Taxonomy" id="559131"/>
    <lineage>
        <taxon>Eukaryota</taxon>
        <taxon>Metazoa</taxon>
        <taxon>Ecdysozoa</taxon>
        <taxon>Arthropoda</taxon>
        <taxon>Hexapoda</taxon>
        <taxon>Insecta</taxon>
        <taxon>Pterygota</taxon>
        <taxon>Neoptera</taxon>
        <taxon>Endopterygota</taxon>
        <taxon>Coleoptera</taxon>
        <taxon>Polyphaga</taxon>
        <taxon>Cucujiformia</taxon>
        <taxon>Coccinelloidea</taxon>
        <taxon>Coccinellidae</taxon>
        <taxon>Scymninae</taxon>
        <taxon>Scymnini</taxon>
        <taxon>Cryptolaemus</taxon>
    </lineage>
</organism>
<evidence type="ECO:0000313" key="2">
    <source>
        <dbReference type="EMBL" id="KAL3277562.1"/>
    </source>
</evidence>
<accession>A0ABD2NGL3</accession>